<reference evidence="1 2" key="1">
    <citation type="submission" date="2018-06" db="EMBL/GenBank/DDBJ databases">
        <authorList>
            <consortium name="Pathogen Informatics"/>
            <person name="Doyle S."/>
        </authorList>
    </citation>
    <scope>NUCLEOTIDE SEQUENCE [LARGE SCALE GENOMIC DNA]</scope>
    <source>
        <strain evidence="1 2">NCTC10638</strain>
    </source>
</reference>
<dbReference type="AlphaFoldDB" id="A0A378MZE0"/>
<dbReference type="Proteomes" id="UP000254802">
    <property type="component" value="Unassembled WGS sequence"/>
</dbReference>
<gene>
    <name evidence="1" type="ORF">NCTC10638_02103</name>
</gene>
<organism evidence="1 2">
    <name type="scientific">Mannheimia haemolytica</name>
    <name type="common">Pasteurella haemolytica</name>
    <dbReference type="NCBI Taxonomy" id="75985"/>
    <lineage>
        <taxon>Bacteria</taxon>
        <taxon>Pseudomonadati</taxon>
        <taxon>Pseudomonadota</taxon>
        <taxon>Gammaproteobacteria</taxon>
        <taxon>Pasteurellales</taxon>
        <taxon>Pasteurellaceae</taxon>
        <taxon>Mannheimia</taxon>
    </lineage>
</organism>
<evidence type="ECO:0000313" key="2">
    <source>
        <dbReference type="Proteomes" id="UP000254802"/>
    </source>
</evidence>
<proteinExistence type="predicted"/>
<sequence>MEADSQKGQLVSEQGHFVGYITENSKLDDLAEMCAYQIHQQLEAMAQGNSELKKTANFNPLLQKILRF</sequence>
<dbReference type="EMBL" id="UGPN01000002">
    <property type="protein sequence ID" value="STY60896.1"/>
    <property type="molecule type" value="Genomic_DNA"/>
</dbReference>
<protein>
    <submittedName>
        <fullName evidence="1">Uncharacterized protein</fullName>
    </submittedName>
</protein>
<evidence type="ECO:0000313" key="1">
    <source>
        <dbReference type="EMBL" id="STY60896.1"/>
    </source>
</evidence>
<accession>A0A378MZE0</accession>
<name>A0A378MZE0_MANHA</name>